<proteinExistence type="predicted"/>
<dbReference type="AlphaFoldDB" id="A0A9X4M9N6"/>
<dbReference type="EMBL" id="VBTY01000093">
    <property type="protein sequence ID" value="MDG3495318.1"/>
    <property type="molecule type" value="Genomic_DNA"/>
</dbReference>
<gene>
    <name evidence="1" type="ORF">FEV09_12180</name>
</gene>
<comment type="caution">
    <text evidence="1">The sequence shown here is derived from an EMBL/GenBank/DDBJ whole genome shotgun (WGS) entry which is preliminary data.</text>
</comment>
<protein>
    <submittedName>
        <fullName evidence="1">Uncharacterized protein</fullName>
    </submittedName>
</protein>
<name>A0A9X4M9N6_9CYAN</name>
<organism evidence="1 2">
    <name type="scientific">Pseudanabaena catenata USMAC16</name>
    <dbReference type="NCBI Taxonomy" id="1855837"/>
    <lineage>
        <taxon>Bacteria</taxon>
        <taxon>Bacillati</taxon>
        <taxon>Cyanobacteriota</taxon>
        <taxon>Cyanophyceae</taxon>
        <taxon>Pseudanabaenales</taxon>
        <taxon>Pseudanabaenaceae</taxon>
        <taxon>Pseudanabaena</taxon>
    </lineage>
</organism>
<reference evidence="1" key="1">
    <citation type="submission" date="2019-05" db="EMBL/GenBank/DDBJ databases">
        <title>Whole genome sequencing of Pseudanabaena catenata USMAC16.</title>
        <authorList>
            <person name="Khan Z."/>
            <person name="Omar W.M."/>
            <person name="Convey P."/>
            <person name="Merican F."/>
            <person name="Najimudin N."/>
        </authorList>
    </citation>
    <scope>NUCLEOTIDE SEQUENCE</scope>
    <source>
        <strain evidence="1">USMAC16</strain>
    </source>
</reference>
<evidence type="ECO:0000313" key="1">
    <source>
        <dbReference type="EMBL" id="MDG3495318.1"/>
    </source>
</evidence>
<evidence type="ECO:0000313" key="2">
    <source>
        <dbReference type="Proteomes" id="UP001152872"/>
    </source>
</evidence>
<keyword evidence="2" id="KW-1185">Reference proteome</keyword>
<accession>A0A9X4M9N6</accession>
<dbReference type="RefSeq" id="WP_009627438.1">
    <property type="nucleotide sequence ID" value="NZ_VBTY01000093.1"/>
</dbReference>
<dbReference type="Proteomes" id="UP001152872">
    <property type="component" value="Unassembled WGS sequence"/>
</dbReference>
<sequence length="104" mass="11699">MKNGFVGALVFAVIATTAGSSEARPIRDGARYWEFSRQEVESVMREFGGSPGSMRFLKELDRRCNEGHRTQNLPRGRNGLFTYSPRGRNGVDFISTTRFFCAIT</sequence>